<evidence type="ECO:0000256" key="4">
    <source>
        <dbReference type="ARBA" id="ARBA00023180"/>
    </source>
</evidence>
<keyword evidence="3" id="KW-0378">Hydrolase</keyword>
<evidence type="ECO:0000256" key="1">
    <source>
        <dbReference type="ARBA" id="ARBA00008668"/>
    </source>
</evidence>
<dbReference type="OrthoDB" id="1600564at2759"/>
<evidence type="ECO:0000256" key="3">
    <source>
        <dbReference type="ARBA" id="ARBA00022801"/>
    </source>
</evidence>
<dbReference type="Proteomes" id="UP000541444">
    <property type="component" value="Unassembled WGS sequence"/>
</dbReference>
<evidence type="ECO:0000313" key="7">
    <source>
        <dbReference type="Proteomes" id="UP000541444"/>
    </source>
</evidence>
<dbReference type="InterPro" id="IPR001087">
    <property type="entry name" value="GDSL"/>
</dbReference>
<evidence type="ECO:0000256" key="2">
    <source>
        <dbReference type="ARBA" id="ARBA00022729"/>
    </source>
</evidence>
<evidence type="ECO:0000313" key="6">
    <source>
        <dbReference type="EMBL" id="KAF6137988.1"/>
    </source>
</evidence>
<evidence type="ECO:0000256" key="5">
    <source>
        <dbReference type="SAM" id="SignalP"/>
    </source>
</evidence>
<dbReference type="SUPFAM" id="SSF52266">
    <property type="entry name" value="SGNH hydrolase"/>
    <property type="match status" value="2"/>
</dbReference>
<accession>A0A7J7L611</accession>
<dbReference type="Pfam" id="PF00657">
    <property type="entry name" value="Lipase_GDSL"/>
    <property type="match status" value="2"/>
</dbReference>
<dbReference type="PANTHER" id="PTHR22835:SF517">
    <property type="entry name" value="GDSL-LIKE LIPASE_ACYLHYDROLASE FAMILY PROTEIN, EXPRESSED"/>
    <property type="match status" value="1"/>
</dbReference>
<comment type="similarity">
    <text evidence="1">Belongs to the 'GDSL' lipolytic enzyme family.</text>
</comment>
<dbReference type="GO" id="GO:0016788">
    <property type="term" value="F:hydrolase activity, acting on ester bonds"/>
    <property type="evidence" value="ECO:0007669"/>
    <property type="project" value="InterPro"/>
</dbReference>
<organism evidence="6 7">
    <name type="scientific">Kingdonia uniflora</name>
    <dbReference type="NCBI Taxonomy" id="39325"/>
    <lineage>
        <taxon>Eukaryota</taxon>
        <taxon>Viridiplantae</taxon>
        <taxon>Streptophyta</taxon>
        <taxon>Embryophyta</taxon>
        <taxon>Tracheophyta</taxon>
        <taxon>Spermatophyta</taxon>
        <taxon>Magnoliopsida</taxon>
        <taxon>Ranunculales</taxon>
        <taxon>Circaeasteraceae</taxon>
        <taxon>Kingdonia</taxon>
    </lineage>
</organism>
<dbReference type="AlphaFoldDB" id="A0A7J7L611"/>
<dbReference type="Gene3D" id="3.40.50.1110">
    <property type="entry name" value="SGNH hydrolase"/>
    <property type="match status" value="2"/>
</dbReference>
<name>A0A7J7L611_9MAGN</name>
<keyword evidence="4" id="KW-0325">Glycoprotein</keyword>
<proteinExistence type="inferred from homology"/>
<comment type="caution">
    <text evidence="6">The sequence shown here is derived from an EMBL/GenBank/DDBJ whole genome shotgun (WGS) entry which is preliminary data.</text>
</comment>
<feature type="chain" id="PRO_5029476566" evidence="5">
    <location>
        <begin position="25"/>
        <end position="703"/>
    </location>
</feature>
<dbReference type="PANTHER" id="PTHR22835">
    <property type="entry name" value="ZINC FINGER FYVE DOMAIN CONTAINING PROTEIN"/>
    <property type="match status" value="1"/>
</dbReference>
<dbReference type="CDD" id="cd01837">
    <property type="entry name" value="SGNH_plant_lipase_like"/>
    <property type="match status" value="2"/>
</dbReference>
<dbReference type="EMBL" id="JACGCM010002618">
    <property type="protein sequence ID" value="KAF6137988.1"/>
    <property type="molecule type" value="Genomic_DNA"/>
</dbReference>
<keyword evidence="2 5" id="KW-0732">Signal</keyword>
<reference evidence="6 7" key="1">
    <citation type="journal article" date="2020" name="IScience">
        <title>Genome Sequencing of the Endangered Kingdonia uniflora (Circaeasteraceae, Ranunculales) Reveals Potential Mechanisms of Evolutionary Specialization.</title>
        <authorList>
            <person name="Sun Y."/>
            <person name="Deng T."/>
            <person name="Zhang A."/>
            <person name="Moore M.J."/>
            <person name="Landis J.B."/>
            <person name="Lin N."/>
            <person name="Zhang H."/>
            <person name="Zhang X."/>
            <person name="Huang J."/>
            <person name="Zhang X."/>
            <person name="Sun H."/>
            <person name="Wang H."/>
        </authorList>
    </citation>
    <scope>NUCLEOTIDE SEQUENCE [LARGE SCALE GENOMIC DNA]</scope>
    <source>
        <strain evidence="6">TB1705</strain>
        <tissue evidence="6">Leaf</tissue>
    </source>
</reference>
<dbReference type="InterPro" id="IPR035669">
    <property type="entry name" value="SGNH_plant_lipase-like"/>
</dbReference>
<keyword evidence="7" id="KW-1185">Reference proteome</keyword>
<protein>
    <submittedName>
        <fullName evidence="6">Uncharacterized protein</fullName>
    </submittedName>
</protein>
<dbReference type="InterPro" id="IPR036514">
    <property type="entry name" value="SGNH_hydro_sf"/>
</dbReference>
<feature type="signal peptide" evidence="5">
    <location>
        <begin position="1"/>
        <end position="24"/>
    </location>
</feature>
<sequence length="703" mass="77895">MSLGVMMIINFVIVFGFLFSSSVGQRQCSFNAIYQFGDSISDTGNLVREGPAGAASPFSHLPYGETFFGKPTGRCSNGLLMIDYLATAANLPFLNPYLDKNTTTFFNGVNFAVAGSTALNNAVLAQHHIFNPVTNSSLSVQLEWFRTHLSTICSTRRECVKMLASALFMVGEIGGNDYNYAFSQNKTIPQVMQLVPLVVGNTINAAREVIFHGARTVVVPGNFPIGCIPVYLTAFGTNNTAAYDRDNCLIGLNHFSVFHNRVLQRELARLRRQYPYVRILYADYYSAFRYVLHRADSLGFEKDSVLKACCGAGGDYNFGFRNMCGTENVTACPNPDLRLSWDGIHLTQKAYRLLVSLLLIPSDASDHTRRFDTIYQFGDSLSDTGNLIREIPSAAKSAIARYPYGETFFNKPTGRLSDGRLIIDYIAPALGLPLLNPYLAMNESFRYGVNFAVVGATALNTSFLRNRGIYSVFTVSSLEVQLEMFKTYLQSLANKRLDSALFIVGEIGSSDYAFASIFSKLTKDNTELVPLVIQKIKEIVGKLIELGATRVIVPGILPNGCIPSFLTMNATNDKSAYDKYGCLISANKISDYHNTLLQQALTELRTTYPHAVILYADYYTSFFNLIKNADKLGFEKVNVLKACCGTGGAYNFDFQRFCGTEDIPVQVCPDPNRRVSWDGIHLTQKAYSLMAESLIRDLFPKLS</sequence>
<gene>
    <name evidence="6" type="ORF">GIB67_041861</name>
</gene>